<dbReference type="InterPro" id="IPR036396">
    <property type="entry name" value="Cyt_P450_sf"/>
</dbReference>
<dbReference type="GO" id="GO:0004497">
    <property type="term" value="F:monooxygenase activity"/>
    <property type="evidence" value="ECO:0007669"/>
    <property type="project" value="InterPro"/>
</dbReference>
<organism evidence="1 2">
    <name type="scientific">Chenopodium quinoa</name>
    <name type="common">Quinoa</name>
    <dbReference type="NCBI Taxonomy" id="63459"/>
    <lineage>
        <taxon>Eukaryota</taxon>
        <taxon>Viridiplantae</taxon>
        <taxon>Streptophyta</taxon>
        <taxon>Embryophyta</taxon>
        <taxon>Tracheophyta</taxon>
        <taxon>Spermatophyta</taxon>
        <taxon>Magnoliopsida</taxon>
        <taxon>eudicotyledons</taxon>
        <taxon>Gunneridae</taxon>
        <taxon>Pentapetalae</taxon>
        <taxon>Caryophyllales</taxon>
        <taxon>Chenopodiaceae</taxon>
        <taxon>Chenopodioideae</taxon>
        <taxon>Atripliceae</taxon>
        <taxon>Chenopodium</taxon>
    </lineage>
</organism>
<sequence>MNLPELKRSLYCLFSQFGRILDVVALKTPKLRGIGYNTESNNAPSQTPSRAAAVNSLRTGMMAQFKSSFVAASPDSQNQATNNSNVYANKRPAMTGFVSGGTIGGDTNRPKATPTTNFTPALGGSIGGTNTSSAIIVWAMTLLIKNSAAMKKVQRELRGLAGNKGYVSPDDLPKLEYFKSMINETFRLCLAIPMLIVGETLEKCPIERVPRRSALLFWYCYTVYGSYQNLEFEDGGYGVNYSGNFVTDVLFPTFEDAIKWADAVSINIRFIFVKSSENKTRESQPYRYLKCDRARRSKPGMH</sequence>
<dbReference type="Pfam" id="PF00067">
    <property type="entry name" value="p450"/>
    <property type="match status" value="1"/>
</dbReference>
<dbReference type="Gene3D" id="1.10.630.10">
    <property type="entry name" value="Cytochrome P450"/>
    <property type="match status" value="1"/>
</dbReference>
<evidence type="ECO:0000313" key="1">
    <source>
        <dbReference type="EnsemblPlants" id="AUR62031269-RA:cds"/>
    </source>
</evidence>
<dbReference type="AlphaFoldDB" id="A0A803MKC8"/>
<dbReference type="PANTHER" id="PTHR47952:SF3">
    <property type="entry name" value="CYTOCHROME P450 71B3-LIKE"/>
    <property type="match status" value="1"/>
</dbReference>
<reference evidence="1" key="1">
    <citation type="journal article" date="2017" name="Nature">
        <title>The genome of Chenopodium quinoa.</title>
        <authorList>
            <person name="Jarvis D.E."/>
            <person name="Ho Y.S."/>
            <person name="Lightfoot D.J."/>
            <person name="Schmoeckel S.M."/>
            <person name="Li B."/>
            <person name="Borm T.J.A."/>
            <person name="Ohyanagi H."/>
            <person name="Mineta K."/>
            <person name="Michell C.T."/>
            <person name="Saber N."/>
            <person name="Kharbatia N.M."/>
            <person name="Rupper R.R."/>
            <person name="Sharp A.R."/>
            <person name="Dally N."/>
            <person name="Boughton B.A."/>
            <person name="Woo Y.H."/>
            <person name="Gao G."/>
            <person name="Schijlen E.G.W.M."/>
            <person name="Guo X."/>
            <person name="Momin A.A."/>
            <person name="Negrao S."/>
            <person name="Al-Babili S."/>
            <person name="Gehring C."/>
            <person name="Roessner U."/>
            <person name="Jung C."/>
            <person name="Murphy K."/>
            <person name="Arold S.T."/>
            <person name="Gojobori T."/>
            <person name="van der Linden C.G."/>
            <person name="van Loo E.N."/>
            <person name="Jellen E.N."/>
            <person name="Maughan P.J."/>
            <person name="Tester M."/>
        </authorList>
    </citation>
    <scope>NUCLEOTIDE SEQUENCE [LARGE SCALE GENOMIC DNA]</scope>
    <source>
        <strain evidence="1">cv. PI 614886</strain>
    </source>
</reference>
<reference evidence="1" key="2">
    <citation type="submission" date="2021-03" db="UniProtKB">
        <authorList>
            <consortium name="EnsemblPlants"/>
        </authorList>
    </citation>
    <scope>IDENTIFICATION</scope>
</reference>
<dbReference type="GO" id="GO:0020037">
    <property type="term" value="F:heme binding"/>
    <property type="evidence" value="ECO:0007669"/>
    <property type="project" value="InterPro"/>
</dbReference>
<dbReference type="GO" id="GO:0016705">
    <property type="term" value="F:oxidoreductase activity, acting on paired donors, with incorporation or reduction of molecular oxygen"/>
    <property type="evidence" value="ECO:0007669"/>
    <property type="project" value="InterPro"/>
</dbReference>
<dbReference type="Proteomes" id="UP000596660">
    <property type="component" value="Unplaced"/>
</dbReference>
<dbReference type="PANTHER" id="PTHR47952">
    <property type="entry name" value="TRYPTAMINE 5-HYDROXYLASE"/>
    <property type="match status" value="1"/>
</dbReference>
<dbReference type="GO" id="GO:0005506">
    <property type="term" value="F:iron ion binding"/>
    <property type="evidence" value="ECO:0007669"/>
    <property type="project" value="InterPro"/>
</dbReference>
<dbReference type="EnsemblPlants" id="AUR62031269-RA">
    <property type="protein sequence ID" value="AUR62031269-RA:cds"/>
    <property type="gene ID" value="AUR62031269"/>
</dbReference>
<dbReference type="InterPro" id="IPR001128">
    <property type="entry name" value="Cyt_P450"/>
</dbReference>
<name>A0A803MKC8_CHEQI</name>
<proteinExistence type="predicted"/>
<accession>A0A803MKC8</accession>
<protein>
    <submittedName>
        <fullName evidence="1">Uncharacterized protein</fullName>
    </submittedName>
</protein>
<dbReference type="SUPFAM" id="SSF48264">
    <property type="entry name" value="Cytochrome P450"/>
    <property type="match status" value="1"/>
</dbReference>
<evidence type="ECO:0000313" key="2">
    <source>
        <dbReference type="Proteomes" id="UP000596660"/>
    </source>
</evidence>
<keyword evidence="2" id="KW-1185">Reference proteome</keyword>
<dbReference type="Gramene" id="AUR62031269-RA">
    <property type="protein sequence ID" value="AUR62031269-RA:cds"/>
    <property type="gene ID" value="AUR62031269"/>
</dbReference>